<keyword evidence="14 22" id="KW-0249">Electron transport</keyword>
<dbReference type="PROSITE" id="PS50857">
    <property type="entry name" value="COX2_CUA"/>
    <property type="match status" value="1"/>
</dbReference>
<dbReference type="InterPro" id="IPR001505">
    <property type="entry name" value="Copper_CuA"/>
</dbReference>
<keyword evidence="13" id="KW-1278">Translocase</keyword>
<keyword evidence="12" id="KW-0732">Signal</keyword>
<comment type="cofactor">
    <cofactor evidence="23">
        <name>Cu cation</name>
        <dbReference type="ChEBI" id="CHEBI:23378"/>
    </cofactor>
    <text evidence="23">Binds a copper A center.</text>
</comment>
<name>A0A5D4RJF6_9BACI</name>
<evidence type="ECO:0000313" key="28">
    <source>
        <dbReference type="EMBL" id="TYS49954.1"/>
    </source>
</evidence>
<dbReference type="Pfam" id="PF00116">
    <property type="entry name" value="COX2"/>
    <property type="match status" value="1"/>
</dbReference>
<dbReference type="GO" id="GO:0042773">
    <property type="term" value="P:ATP synthesis coupled electron transport"/>
    <property type="evidence" value="ECO:0007669"/>
    <property type="project" value="TreeGrafter"/>
</dbReference>
<dbReference type="GO" id="GO:0020037">
    <property type="term" value="F:heme binding"/>
    <property type="evidence" value="ECO:0007669"/>
    <property type="project" value="InterPro"/>
</dbReference>
<evidence type="ECO:0000256" key="8">
    <source>
        <dbReference type="ARBA" id="ARBA00022617"/>
    </source>
</evidence>
<evidence type="ECO:0000256" key="18">
    <source>
        <dbReference type="ARBA" id="ARBA00023136"/>
    </source>
</evidence>
<evidence type="ECO:0000256" key="23">
    <source>
        <dbReference type="RuleBase" id="RU004024"/>
    </source>
</evidence>
<evidence type="ECO:0000256" key="3">
    <source>
        <dbReference type="ARBA" id="ARBA00007866"/>
    </source>
</evidence>
<dbReference type="GO" id="GO:0005886">
    <property type="term" value="C:plasma membrane"/>
    <property type="evidence" value="ECO:0007669"/>
    <property type="project" value="UniProtKB-SubCell"/>
</dbReference>
<sequence length="355" mass="39821">MKRLAKWRLASLFAILTLILSGCGEPFLSTLQPSGEVAKTQYDLMLLSTAIMVGVIVVVTVLFLVVIFKFRRKDERIPKQVEGSHKLEIIWTVIPILLLLVLTVPTVAQTFKLADVSPMEKKNEEGKTDALVVNVRANLYWWEFEYPNQEIITGQELVVPTGEKVYFNLKASDVKHSFWVPAVGGKMDTNTDNVNKFYLKFDKESSDVAGDLFYGKCAELCGPSHALMDFKVKAISGEEFDQWVADMQNAEEPQPQSEVAQQGQDIFNNSCIGCHAVTPVDGRPEQARQAPNLANFGERDRVAGILDHNEKELKNWLKDPEAYKPGNKMTGTYGQLSDEELNALTEYLMGLKVQE</sequence>
<dbReference type="EC" id="7.1.1.9" evidence="4 23"/>
<dbReference type="PRINTS" id="PR01166">
    <property type="entry name" value="CYCOXIDASEII"/>
</dbReference>
<feature type="domain" description="Cytochrome oxidase subunit II transmembrane region profile" evidence="26">
    <location>
        <begin position="19"/>
        <end position="117"/>
    </location>
</feature>
<dbReference type="InterPro" id="IPR045187">
    <property type="entry name" value="CcO_II"/>
</dbReference>
<keyword evidence="9 22" id="KW-0679">Respiratory chain</keyword>
<dbReference type="PANTHER" id="PTHR22888">
    <property type="entry name" value="CYTOCHROME C OXIDASE, SUBUNIT II"/>
    <property type="match status" value="1"/>
</dbReference>
<evidence type="ECO:0000259" key="27">
    <source>
        <dbReference type="PROSITE" id="PS51007"/>
    </source>
</evidence>
<dbReference type="PROSITE" id="PS51007">
    <property type="entry name" value="CYTC"/>
    <property type="match status" value="1"/>
</dbReference>
<evidence type="ECO:0000256" key="7">
    <source>
        <dbReference type="ARBA" id="ARBA00022475"/>
    </source>
</evidence>
<comment type="catalytic activity">
    <reaction evidence="20 23">
        <text>4 Fe(II)-[cytochrome c] + O2 + 8 H(+)(in) = 4 Fe(III)-[cytochrome c] + 2 H2O + 4 H(+)(out)</text>
        <dbReference type="Rhea" id="RHEA:11436"/>
        <dbReference type="Rhea" id="RHEA-COMP:10350"/>
        <dbReference type="Rhea" id="RHEA-COMP:14399"/>
        <dbReference type="ChEBI" id="CHEBI:15377"/>
        <dbReference type="ChEBI" id="CHEBI:15378"/>
        <dbReference type="ChEBI" id="CHEBI:15379"/>
        <dbReference type="ChEBI" id="CHEBI:29033"/>
        <dbReference type="ChEBI" id="CHEBI:29034"/>
        <dbReference type="EC" id="7.1.1.9"/>
    </reaction>
</comment>
<comment type="subcellular location">
    <subcellularLocation>
        <location evidence="2 22">Cell membrane</location>
        <topology evidence="2 22">Multi-pass membrane protein</topology>
    </subcellularLocation>
</comment>
<keyword evidence="16 21" id="KW-0408">Iron</keyword>
<dbReference type="EMBL" id="VTER01000003">
    <property type="protein sequence ID" value="TYS49954.1"/>
    <property type="molecule type" value="Genomic_DNA"/>
</dbReference>
<dbReference type="InterPro" id="IPR002429">
    <property type="entry name" value="CcO_II-like_C"/>
</dbReference>
<evidence type="ECO:0000256" key="5">
    <source>
        <dbReference type="ARBA" id="ARBA00015946"/>
    </source>
</evidence>
<dbReference type="SUPFAM" id="SSF49503">
    <property type="entry name" value="Cupredoxins"/>
    <property type="match status" value="1"/>
</dbReference>
<dbReference type="InterPro" id="IPR014222">
    <property type="entry name" value="Cyt_c_oxidase_su2"/>
</dbReference>
<keyword evidence="28" id="KW-0560">Oxidoreductase</keyword>
<dbReference type="PROSITE" id="PS50999">
    <property type="entry name" value="COX2_TM"/>
    <property type="match status" value="1"/>
</dbReference>
<feature type="domain" description="Cytochrome oxidase subunit II copper A binding" evidence="25">
    <location>
        <begin position="128"/>
        <end position="246"/>
    </location>
</feature>
<keyword evidence="10 22" id="KW-0812">Transmembrane</keyword>
<dbReference type="Proteomes" id="UP000322139">
    <property type="component" value="Unassembled WGS sequence"/>
</dbReference>
<evidence type="ECO:0000259" key="26">
    <source>
        <dbReference type="PROSITE" id="PS50999"/>
    </source>
</evidence>
<dbReference type="GeneID" id="97348978"/>
<evidence type="ECO:0000256" key="4">
    <source>
        <dbReference type="ARBA" id="ARBA00012949"/>
    </source>
</evidence>
<keyword evidence="15 24" id="KW-1133">Transmembrane helix</keyword>
<dbReference type="InterPro" id="IPR008972">
    <property type="entry name" value="Cupredoxin"/>
</dbReference>
<dbReference type="InterPro" id="IPR009056">
    <property type="entry name" value="Cyt_c-like_dom"/>
</dbReference>
<dbReference type="PROSITE" id="PS51257">
    <property type="entry name" value="PROKAR_LIPOPROTEIN"/>
    <property type="match status" value="1"/>
</dbReference>
<comment type="cofactor">
    <cofactor evidence="1">
        <name>heme c</name>
        <dbReference type="ChEBI" id="CHEBI:61717"/>
    </cofactor>
</comment>
<dbReference type="GO" id="GO:0005507">
    <property type="term" value="F:copper ion binding"/>
    <property type="evidence" value="ECO:0007669"/>
    <property type="project" value="InterPro"/>
</dbReference>
<keyword evidence="8 21" id="KW-0349">Heme</keyword>
<evidence type="ECO:0000256" key="6">
    <source>
        <dbReference type="ARBA" id="ARBA00022448"/>
    </source>
</evidence>
<evidence type="ECO:0000256" key="21">
    <source>
        <dbReference type="PROSITE-ProRule" id="PRU00433"/>
    </source>
</evidence>
<dbReference type="NCBIfam" id="TIGR02866">
    <property type="entry name" value="CoxB"/>
    <property type="match status" value="1"/>
</dbReference>
<dbReference type="InterPro" id="IPR011759">
    <property type="entry name" value="Cyt_c_oxidase_su2_TM_dom"/>
</dbReference>
<evidence type="ECO:0000256" key="16">
    <source>
        <dbReference type="ARBA" id="ARBA00023004"/>
    </source>
</evidence>
<evidence type="ECO:0000256" key="9">
    <source>
        <dbReference type="ARBA" id="ARBA00022660"/>
    </source>
</evidence>
<dbReference type="GO" id="GO:0016491">
    <property type="term" value="F:oxidoreductase activity"/>
    <property type="evidence" value="ECO:0007669"/>
    <property type="project" value="UniProtKB-KW"/>
</dbReference>
<organism evidence="28 29">
    <name type="scientific">Bacillus infantis</name>
    <dbReference type="NCBI Taxonomy" id="324767"/>
    <lineage>
        <taxon>Bacteria</taxon>
        <taxon>Bacillati</taxon>
        <taxon>Bacillota</taxon>
        <taxon>Bacilli</taxon>
        <taxon>Bacillales</taxon>
        <taxon>Bacillaceae</taxon>
        <taxon>Bacillus</taxon>
    </lineage>
</organism>
<keyword evidence="7" id="KW-1003">Cell membrane</keyword>
<keyword evidence="18 24" id="KW-0472">Membrane</keyword>
<protein>
    <recommendedName>
        <fullName evidence="5 23">Cytochrome c oxidase subunit 2</fullName>
        <ecNumber evidence="4 23">7.1.1.9</ecNumber>
    </recommendedName>
</protein>
<dbReference type="AlphaFoldDB" id="A0A5D4RJF6"/>
<comment type="similarity">
    <text evidence="3 22">Belongs to the cytochrome c oxidase subunit 2 family.</text>
</comment>
<feature type="domain" description="Cytochrome c" evidence="27">
    <location>
        <begin position="258"/>
        <end position="352"/>
    </location>
</feature>
<feature type="transmembrane region" description="Helical" evidence="24">
    <location>
        <begin position="89"/>
        <end position="108"/>
    </location>
</feature>
<dbReference type="InterPro" id="IPR036909">
    <property type="entry name" value="Cyt_c-like_dom_sf"/>
</dbReference>
<dbReference type="Gene3D" id="2.60.40.420">
    <property type="entry name" value="Cupredoxins - blue copper proteins"/>
    <property type="match status" value="1"/>
</dbReference>
<evidence type="ECO:0000256" key="12">
    <source>
        <dbReference type="ARBA" id="ARBA00022729"/>
    </source>
</evidence>
<dbReference type="SUPFAM" id="SSF81464">
    <property type="entry name" value="Cytochrome c oxidase subunit II-like, transmembrane region"/>
    <property type="match status" value="1"/>
</dbReference>
<evidence type="ECO:0000256" key="11">
    <source>
        <dbReference type="ARBA" id="ARBA00022723"/>
    </source>
</evidence>
<accession>A0A5D4RJF6</accession>
<evidence type="ECO:0000256" key="17">
    <source>
        <dbReference type="ARBA" id="ARBA00023008"/>
    </source>
</evidence>
<evidence type="ECO:0000313" key="29">
    <source>
        <dbReference type="Proteomes" id="UP000322139"/>
    </source>
</evidence>
<dbReference type="SUPFAM" id="SSF46626">
    <property type="entry name" value="Cytochrome c"/>
    <property type="match status" value="1"/>
</dbReference>
<reference evidence="28 29" key="1">
    <citation type="submission" date="2019-08" db="EMBL/GenBank/DDBJ databases">
        <title>Bacillus genomes from the desert of Cuatro Cienegas, Coahuila.</title>
        <authorList>
            <person name="Olmedo-Alvarez G."/>
        </authorList>
    </citation>
    <scope>NUCLEOTIDE SEQUENCE [LARGE SCALE GENOMIC DNA]</scope>
    <source>
        <strain evidence="28 29">CH446_14T</strain>
    </source>
</reference>
<dbReference type="GO" id="GO:0004129">
    <property type="term" value="F:cytochrome-c oxidase activity"/>
    <property type="evidence" value="ECO:0007669"/>
    <property type="project" value="UniProtKB-EC"/>
</dbReference>
<evidence type="ECO:0000256" key="2">
    <source>
        <dbReference type="ARBA" id="ARBA00004651"/>
    </source>
</evidence>
<evidence type="ECO:0000256" key="10">
    <source>
        <dbReference type="ARBA" id="ARBA00022692"/>
    </source>
</evidence>
<evidence type="ECO:0000259" key="25">
    <source>
        <dbReference type="PROSITE" id="PS50857"/>
    </source>
</evidence>
<evidence type="ECO:0000256" key="1">
    <source>
        <dbReference type="ARBA" id="ARBA00001926"/>
    </source>
</evidence>
<dbReference type="FunFam" id="2.60.40.420:FF:000042">
    <property type="entry name" value="Cytochrome c oxidase subunit 2"/>
    <property type="match status" value="1"/>
</dbReference>
<evidence type="ECO:0000256" key="15">
    <source>
        <dbReference type="ARBA" id="ARBA00022989"/>
    </source>
</evidence>
<dbReference type="PANTHER" id="PTHR22888:SF10">
    <property type="entry name" value="CYTOCHROME C OXIDASE SUBUNIT 2"/>
    <property type="match status" value="1"/>
</dbReference>
<dbReference type="Gene3D" id="1.10.287.90">
    <property type="match status" value="1"/>
</dbReference>
<dbReference type="PROSITE" id="PS00078">
    <property type="entry name" value="COX2"/>
    <property type="match status" value="1"/>
</dbReference>
<dbReference type="Pfam" id="PF02790">
    <property type="entry name" value="COX2_TM"/>
    <property type="match status" value="1"/>
</dbReference>
<evidence type="ECO:0000256" key="22">
    <source>
        <dbReference type="RuleBase" id="RU000456"/>
    </source>
</evidence>
<evidence type="ECO:0000256" key="14">
    <source>
        <dbReference type="ARBA" id="ARBA00022982"/>
    </source>
</evidence>
<dbReference type="InterPro" id="IPR036257">
    <property type="entry name" value="Cyt_c_oxidase_su2_TM_sf"/>
</dbReference>
<dbReference type="RefSeq" id="WP_148973792.1">
    <property type="nucleotide sequence ID" value="NZ_CP160000.1"/>
</dbReference>
<evidence type="ECO:0000256" key="13">
    <source>
        <dbReference type="ARBA" id="ARBA00022967"/>
    </source>
</evidence>
<keyword evidence="17 23" id="KW-0186">Copper</keyword>
<proteinExistence type="inferred from homology"/>
<keyword evidence="11 21" id="KW-0479">Metal-binding</keyword>
<comment type="caution">
    <text evidence="28">The sequence shown here is derived from an EMBL/GenBank/DDBJ whole genome shotgun (WGS) entry which is preliminary data.</text>
</comment>
<evidence type="ECO:0000256" key="20">
    <source>
        <dbReference type="ARBA" id="ARBA00047816"/>
    </source>
</evidence>
<evidence type="ECO:0000256" key="24">
    <source>
        <dbReference type="SAM" id="Phobius"/>
    </source>
</evidence>
<keyword evidence="6 22" id="KW-0813">Transport</keyword>
<evidence type="ECO:0000256" key="19">
    <source>
        <dbReference type="ARBA" id="ARBA00024688"/>
    </source>
</evidence>
<gene>
    <name evidence="28" type="primary">coxB</name>
    <name evidence="28" type="ORF">FZD51_05175</name>
</gene>
<feature type="transmembrane region" description="Helical" evidence="24">
    <location>
        <begin position="44"/>
        <end position="68"/>
    </location>
</feature>
<comment type="function">
    <text evidence="19 23">Subunits I and II form the functional core of the enzyme complex. Electrons originating in cytochrome c are transferred via heme a and Cu(A) to the binuclear center formed by heme a3 and Cu(B).</text>
</comment>
<dbReference type="Pfam" id="PF00034">
    <property type="entry name" value="Cytochrom_C"/>
    <property type="match status" value="1"/>
</dbReference>